<evidence type="ECO:0000313" key="1">
    <source>
        <dbReference type="EMBL" id="EIY24251.1"/>
    </source>
</evidence>
<dbReference type="Proteomes" id="UP000003741">
    <property type="component" value="Unassembled WGS sequence"/>
</dbReference>
<dbReference type="EMBL" id="AGXG01000099">
    <property type="protein sequence ID" value="EIY24251.1"/>
    <property type="molecule type" value="Genomic_DNA"/>
</dbReference>
<gene>
    <name evidence="1" type="ORF">HMPREF1062_04798</name>
</gene>
<protein>
    <submittedName>
        <fullName evidence="1">Uncharacterized protein</fullName>
    </submittedName>
</protein>
<name>I9Q524_9BACE</name>
<keyword evidence="2" id="KW-1185">Reference proteome</keyword>
<dbReference type="HOGENOM" id="CLU_190440_0_0_10"/>
<reference evidence="1 2" key="1">
    <citation type="submission" date="2012-02" db="EMBL/GenBank/DDBJ databases">
        <title>The Genome Sequence of Bacteroides cellulosilyticus CL02T12C19.</title>
        <authorList>
            <consortium name="The Broad Institute Genome Sequencing Platform"/>
            <person name="Earl A."/>
            <person name="Ward D."/>
            <person name="Feldgarden M."/>
            <person name="Gevers D."/>
            <person name="Zitomersky N.L."/>
            <person name="Coyne M.J."/>
            <person name="Comstock L.E."/>
            <person name="Young S.K."/>
            <person name="Zeng Q."/>
            <person name="Gargeya S."/>
            <person name="Fitzgerald M."/>
            <person name="Haas B."/>
            <person name="Abouelleil A."/>
            <person name="Alvarado L."/>
            <person name="Arachchi H.M."/>
            <person name="Berlin A."/>
            <person name="Chapman S.B."/>
            <person name="Gearin G."/>
            <person name="Goldberg J."/>
            <person name="Griggs A."/>
            <person name="Gujja S."/>
            <person name="Hansen M."/>
            <person name="Heiman D."/>
            <person name="Howarth C."/>
            <person name="Larimer J."/>
            <person name="Lui A."/>
            <person name="MacDonald P.J.P."/>
            <person name="McCowen C."/>
            <person name="Montmayeur A."/>
            <person name="Murphy C."/>
            <person name="Neiman D."/>
            <person name="Pearson M."/>
            <person name="Priest M."/>
            <person name="Roberts A."/>
            <person name="Saif S."/>
            <person name="Shea T."/>
            <person name="Sisk P."/>
            <person name="Stolte C."/>
            <person name="Sykes S."/>
            <person name="Wortman J."/>
            <person name="Nusbaum C."/>
            <person name="Birren B."/>
        </authorList>
    </citation>
    <scope>NUCLEOTIDE SEQUENCE [LARGE SCALE GENOMIC DNA]</scope>
    <source>
        <strain evidence="1 2">CL02T12C19</strain>
    </source>
</reference>
<comment type="caution">
    <text evidence="1">The sequence shown here is derived from an EMBL/GenBank/DDBJ whole genome shotgun (WGS) entry which is preliminary data.</text>
</comment>
<accession>I9Q524</accession>
<dbReference type="RefSeq" id="WP_007218798.1">
    <property type="nucleotide sequence ID" value="NZ_CAXSMJ010000014.1"/>
</dbReference>
<dbReference type="GeneID" id="89222797"/>
<organism evidence="1 2">
    <name type="scientific">Bacteroides cellulosilyticus CL02T12C19</name>
    <dbReference type="NCBI Taxonomy" id="997874"/>
    <lineage>
        <taxon>Bacteria</taxon>
        <taxon>Pseudomonadati</taxon>
        <taxon>Bacteroidota</taxon>
        <taxon>Bacteroidia</taxon>
        <taxon>Bacteroidales</taxon>
        <taxon>Bacteroidaceae</taxon>
        <taxon>Bacteroides</taxon>
    </lineage>
</organism>
<proteinExistence type="predicted"/>
<evidence type="ECO:0000313" key="2">
    <source>
        <dbReference type="Proteomes" id="UP000003741"/>
    </source>
</evidence>
<dbReference type="AlphaFoldDB" id="I9Q524"/>
<sequence>MNILVTGVNGQLGKEVRIASKNTIDDYIFTNMNEVEGLDTTYLDIDAIRKLANRKSLLKAVSKLSFVQLGCIQSSERTSARPCVSSHLGTNVPSDILLSL</sequence>